<reference evidence="11 12" key="1">
    <citation type="submission" date="2015-06" db="EMBL/GenBank/DDBJ databases">
        <title>A Comprehensive Approach to Explore the Metabolic and Phylogenetic Diversity of Bacterial Steroid Degradation in the Environment: Testosterone as an Example.</title>
        <authorList>
            <person name="Yang F.-C."/>
            <person name="Chen Y.-L."/>
            <person name="Yu C.-P."/>
            <person name="Tang S.-L."/>
            <person name="Wang P.-H."/>
            <person name="Ismail W."/>
            <person name="Wang C.-H."/>
            <person name="Yang C.-Y."/>
            <person name="Chiang Y.-R."/>
        </authorList>
    </citation>
    <scope>NUCLEOTIDE SEQUENCE [LARGE SCALE GENOMIC DNA]</scope>
    <source>
        <strain evidence="11 12">DSM 18526</strain>
    </source>
</reference>
<keyword evidence="6" id="KW-0804">Transcription</keyword>
<evidence type="ECO:0000256" key="2">
    <source>
        <dbReference type="ARBA" id="ARBA00017823"/>
    </source>
</evidence>
<evidence type="ECO:0000256" key="9">
    <source>
        <dbReference type="SAM" id="MobiDB-lite"/>
    </source>
</evidence>
<dbReference type="SUPFAM" id="SSF101498">
    <property type="entry name" value="Anti-sigma factor FlgM"/>
    <property type="match status" value="1"/>
</dbReference>
<feature type="domain" description="Anti-sigma-28 factor FlgM C-terminal" evidence="10">
    <location>
        <begin position="39"/>
        <end position="90"/>
    </location>
</feature>
<dbReference type="GO" id="GO:0045892">
    <property type="term" value="P:negative regulation of DNA-templated transcription"/>
    <property type="evidence" value="ECO:0007669"/>
    <property type="project" value="InterPro"/>
</dbReference>
<dbReference type="NCBIfam" id="TIGR03824">
    <property type="entry name" value="FlgM_jcvi"/>
    <property type="match status" value="1"/>
</dbReference>
<dbReference type="KEGG" id="sdf:ACG33_05570"/>
<dbReference type="InterPro" id="IPR031316">
    <property type="entry name" value="FlgM_C"/>
</dbReference>
<evidence type="ECO:0000256" key="6">
    <source>
        <dbReference type="ARBA" id="ARBA00023163"/>
    </source>
</evidence>
<evidence type="ECO:0000313" key="11">
    <source>
        <dbReference type="EMBL" id="AMN46573.1"/>
    </source>
</evidence>
<protein>
    <recommendedName>
        <fullName evidence="2">Negative regulator of flagellin synthesis</fullName>
    </recommendedName>
    <alternativeName>
        <fullName evidence="8">Anti-sigma-28 factor</fullName>
    </alternativeName>
</protein>
<evidence type="ECO:0000313" key="12">
    <source>
        <dbReference type="Proteomes" id="UP000070250"/>
    </source>
</evidence>
<comment type="function">
    <text evidence="7">Responsible for the coupling of flagellin expression to flagellar assembly by preventing expression of the flagellin genes when a component of the middle class of proteins is defective. It negatively regulates flagellar genes by inhibiting the activity of FliA by directly binding to FliA.</text>
</comment>
<dbReference type="Proteomes" id="UP000070250">
    <property type="component" value="Chromosome"/>
</dbReference>
<dbReference type="AlphaFoldDB" id="A0A127F809"/>
<evidence type="ECO:0000256" key="1">
    <source>
        <dbReference type="ARBA" id="ARBA00005322"/>
    </source>
</evidence>
<dbReference type="InterPro" id="IPR035890">
    <property type="entry name" value="Anti-sigma-28_factor_FlgM_sf"/>
</dbReference>
<keyword evidence="11" id="KW-0966">Cell projection</keyword>
<evidence type="ECO:0000256" key="8">
    <source>
        <dbReference type="ARBA" id="ARBA00030117"/>
    </source>
</evidence>
<name>A0A127F809_STEDE</name>
<sequence>MGGYENRPGPVQLGVEKTTSRASDSGTRSVPGETPANPVHITDQARRLATLEQAVQAAPIVNETRVAEIRDAIEAGRYEIAPQRIADKLLRLEQELKIAEH</sequence>
<keyword evidence="12" id="KW-1185">Reference proteome</keyword>
<proteinExistence type="inferred from homology"/>
<dbReference type="GO" id="GO:0044781">
    <property type="term" value="P:bacterial-type flagellum organization"/>
    <property type="evidence" value="ECO:0007669"/>
    <property type="project" value="UniProtKB-KW"/>
</dbReference>
<gene>
    <name evidence="11" type="ORF">ACG33_05570</name>
</gene>
<evidence type="ECO:0000256" key="5">
    <source>
        <dbReference type="ARBA" id="ARBA00023015"/>
    </source>
</evidence>
<dbReference type="STRING" id="465721.ACG33_05570"/>
<dbReference type="EMBL" id="CP011971">
    <property type="protein sequence ID" value="AMN46573.1"/>
    <property type="molecule type" value="Genomic_DNA"/>
</dbReference>
<feature type="region of interest" description="Disordered" evidence="9">
    <location>
        <begin position="1"/>
        <end position="39"/>
    </location>
</feature>
<evidence type="ECO:0000256" key="4">
    <source>
        <dbReference type="ARBA" id="ARBA00022795"/>
    </source>
</evidence>
<evidence type="ECO:0000259" key="10">
    <source>
        <dbReference type="Pfam" id="PF04316"/>
    </source>
</evidence>
<organism evidence="11 12">
    <name type="scientific">Steroidobacter denitrificans</name>
    <dbReference type="NCBI Taxonomy" id="465721"/>
    <lineage>
        <taxon>Bacteria</taxon>
        <taxon>Pseudomonadati</taxon>
        <taxon>Pseudomonadota</taxon>
        <taxon>Gammaproteobacteria</taxon>
        <taxon>Steroidobacterales</taxon>
        <taxon>Steroidobacteraceae</taxon>
        <taxon>Steroidobacter</taxon>
    </lineage>
</organism>
<keyword evidence="5" id="KW-0805">Transcription regulation</keyword>
<dbReference type="InterPro" id="IPR007412">
    <property type="entry name" value="FlgM"/>
</dbReference>
<comment type="similarity">
    <text evidence="1">Belongs to the FlgM family.</text>
</comment>
<keyword evidence="11" id="KW-0282">Flagellum</keyword>
<keyword evidence="11" id="KW-0969">Cilium</keyword>
<keyword evidence="4" id="KW-1005">Bacterial flagellum biogenesis</keyword>
<keyword evidence="3" id="KW-0678">Repressor</keyword>
<evidence type="ECO:0000256" key="7">
    <source>
        <dbReference type="ARBA" id="ARBA00024739"/>
    </source>
</evidence>
<accession>A0A127F809</accession>
<dbReference type="Pfam" id="PF04316">
    <property type="entry name" value="FlgM"/>
    <property type="match status" value="1"/>
</dbReference>
<evidence type="ECO:0000256" key="3">
    <source>
        <dbReference type="ARBA" id="ARBA00022491"/>
    </source>
</evidence>